<accession>A0A174ZVV8</accession>
<dbReference type="GO" id="GO:0005886">
    <property type="term" value="C:plasma membrane"/>
    <property type="evidence" value="ECO:0007669"/>
    <property type="project" value="TreeGrafter"/>
</dbReference>
<feature type="transmembrane region" description="Helical" evidence="1">
    <location>
        <begin position="6"/>
        <end position="23"/>
    </location>
</feature>
<keyword evidence="1" id="KW-0812">Transmembrane</keyword>
<proteinExistence type="predicted"/>
<name>A0A174ZVV8_9FIRM</name>
<dbReference type="PIRSF" id="PIRSF002746">
    <property type="entry name" value="Gluconate_transporter"/>
    <property type="match status" value="1"/>
</dbReference>
<feature type="transmembrane region" description="Helical" evidence="1">
    <location>
        <begin position="287"/>
        <end position="311"/>
    </location>
</feature>
<feature type="transmembrane region" description="Helical" evidence="1">
    <location>
        <begin position="401"/>
        <end position="424"/>
    </location>
</feature>
<dbReference type="RefSeq" id="WP_055173101.1">
    <property type="nucleotide sequence ID" value="NZ_CZBX01000011.1"/>
</dbReference>
<dbReference type="OrthoDB" id="9787129at2"/>
<organism evidence="2 3">
    <name type="scientific">[Ruminococcus] torques</name>
    <dbReference type="NCBI Taxonomy" id="33039"/>
    <lineage>
        <taxon>Bacteria</taxon>
        <taxon>Bacillati</taxon>
        <taxon>Bacillota</taxon>
        <taxon>Clostridia</taxon>
        <taxon>Lachnospirales</taxon>
        <taxon>Lachnospiraceae</taxon>
        <taxon>Mediterraneibacter</taxon>
    </lineage>
</organism>
<feature type="transmembrane region" description="Helical" evidence="1">
    <location>
        <begin position="115"/>
        <end position="140"/>
    </location>
</feature>
<dbReference type="InterPro" id="IPR003474">
    <property type="entry name" value="Glcn_transporter"/>
</dbReference>
<feature type="transmembrane region" description="Helical" evidence="1">
    <location>
        <begin position="368"/>
        <end position="389"/>
    </location>
</feature>
<evidence type="ECO:0000256" key="1">
    <source>
        <dbReference type="SAM" id="Phobius"/>
    </source>
</evidence>
<dbReference type="AlphaFoldDB" id="A0A174ZVV8"/>
<dbReference type="EMBL" id="CZBX01000011">
    <property type="protein sequence ID" value="CUQ91374.1"/>
    <property type="molecule type" value="Genomic_DNA"/>
</dbReference>
<keyword evidence="1" id="KW-1133">Transmembrane helix</keyword>
<feature type="transmembrane region" description="Helical" evidence="1">
    <location>
        <begin position="30"/>
        <end position="49"/>
    </location>
</feature>
<dbReference type="GO" id="GO:0015128">
    <property type="term" value="F:gluconate transmembrane transporter activity"/>
    <property type="evidence" value="ECO:0007669"/>
    <property type="project" value="InterPro"/>
</dbReference>
<feature type="transmembrane region" description="Helical" evidence="1">
    <location>
        <begin position="255"/>
        <end position="275"/>
    </location>
</feature>
<reference evidence="2 3" key="1">
    <citation type="submission" date="2015-09" db="EMBL/GenBank/DDBJ databases">
        <authorList>
            <consortium name="Pathogen Informatics"/>
        </authorList>
    </citation>
    <scope>NUCLEOTIDE SEQUENCE [LARGE SCALE GENOMIC DNA]</scope>
    <source>
        <strain evidence="2 3">2789STDY5834889</strain>
    </source>
</reference>
<dbReference type="Pfam" id="PF02447">
    <property type="entry name" value="GntP_permease"/>
    <property type="match status" value="1"/>
</dbReference>
<dbReference type="PANTHER" id="PTHR30354:SF11">
    <property type="entry name" value="PERMEASE"/>
    <property type="match status" value="1"/>
</dbReference>
<dbReference type="NCBIfam" id="TIGR00791">
    <property type="entry name" value="gntP"/>
    <property type="match status" value="1"/>
</dbReference>
<feature type="transmembrane region" description="Helical" evidence="1">
    <location>
        <begin position="187"/>
        <end position="209"/>
    </location>
</feature>
<evidence type="ECO:0000313" key="2">
    <source>
        <dbReference type="EMBL" id="CUQ91374.1"/>
    </source>
</evidence>
<keyword evidence="1" id="KW-0472">Membrane</keyword>
<dbReference type="PANTHER" id="PTHR30354">
    <property type="entry name" value="GNT FAMILY GLUCONATE TRANSPORTER"/>
    <property type="match status" value="1"/>
</dbReference>
<evidence type="ECO:0000313" key="3">
    <source>
        <dbReference type="Proteomes" id="UP000078383"/>
    </source>
</evidence>
<sequence length="470" mass="49134">MSESTRMMLGLVIGIAIMIVLVMKTKVHTFIALLLAALITGLIGGMPVADITNAAGETTVGVMTAIKDGFGNTLKSTGIIIGLGVMMGGILEVSGAAEQLAFTFIRVIGKRKEEWALAITGWVVSIPVFADSAIVIFAPLVKAMSSVTGISVVGLALSLACGLQLTHCLVPPTPGPLTAAGMLGVDVGQMIMIGAVISIPMLIVVVFYCKYIGKKIYQIPNEDGHGYERKEFKKEYIKSMEEVEKLVGEKNLPSFTASILPIIIPIVLIFVKTFWGLFGTGEGVANTIISLVGEPIFALGVGTIIAIYGLVRKEDNKKVIGIMDTAIKDTGIIMLITGAGGSLGNVIKVSGIGNVLGETVVGLPLPAILIPFIIAALMRIALGSATVAITTAASLTAPLMAAISVSPILLAASCCVGAISFSYFNDSGFWVFNGMFGLTELKDQVRCKTAVSLIMAGVGIIELLLLQFVL</sequence>
<feature type="transmembrane region" description="Helical" evidence="1">
    <location>
        <begin position="332"/>
        <end position="356"/>
    </location>
</feature>
<protein>
    <submittedName>
        <fullName evidence="2">5-keto-D-gluconate transporter</fullName>
    </submittedName>
</protein>
<dbReference type="Proteomes" id="UP000078383">
    <property type="component" value="Unassembled WGS sequence"/>
</dbReference>
<feature type="transmembrane region" description="Helical" evidence="1">
    <location>
        <begin position="450"/>
        <end position="469"/>
    </location>
</feature>
<gene>
    <name evidence="2" type="primary">idnT</name>
    <name evidence="2" type="ORF">ERS852502_02409</name>
</gene>